<dbReference type="GO" id="GO:0005737">
    <property type="term" value="C:cytoplasm"/>
    <property type="evidence" value="ECO:0007669"/>
    <property type="project" value="UniProtKB-SubCell"/>
</dbReference>
<evidence type="ECO:0000256" key="6">
    <source>
        <dbReference type="SAM" id="MobiDB-lite"/>
    </source>
</evidence>
<evidence type="ECO:0000256" key="3">
    <source>
        <dbReference type="ARBA" id="ARBA00022490"/>
    </source>
</evidence>
<accession>A0A9P4Q4L4</accession>
<keyword evidence="5" id="KW-0539">Nucleus</keyword>
<keyword evidence="4" id="KW-0143">Chaperone</keyword>
<dbReference type="Proteomes" id="UP000799441">
    <property type="component" value="Unassembled WGS sequence"/>
</dbReference>
<keyword evidence="9" id="KW-1185">Reference proteome</keyword>
<evidence type="ECO:0000259" key="7">
    <source>
        <dbReference type="PROSITE" id="PS50076"/>
    </source>
</evidence>
<comment type="caution">
    <text evidence="8">The sequence shown here is derived from an EMBL/GenBank/DDBJ whole genome shotgun (WGS) entry which is preliminary data.</text>
</comment>
<dbReference type="Gene3D" id="1.10.287.110">
    <property type="entry name" value="DnaJ domain"/>
    <property type="match status" value="1"/>
</dbReference>
<dbReference type="GO" id="GO:0005681">
    <property type="term" value="C:spliceosomal complex"/>
    <property type="evidence" value="ECO:0007669"/>
    <property type="project" value="TreeGrafter"/>
</dbReference>
<evidence type="ECO:0000256" key="1">
    <source>
        <dbReference type="ARBA" id="ARBA00004123"/>
    </source>
</evidence>
<reference evidence="8" key="1">
    <citation type="journal article" date="2020" name="Stud. Mycol.">
        <title>101 Dothideomycetes genomes: a test case for predicting lifestyles and emergence of pathogens.</title>
        <authorList>
            <person name="Haridas S."/>
            <person name="Albert R."/>
            <person name="Binder M."/>
            <person name="Bloem J."/>
            <person name="Labutti K."/>
            <person name="Salamov A."/>
            <person name="Andreopoulos B."/>
            <person name="Baker S."/>
            <person name="Barry K."/>
            <person name="Bills G."/>
            <person name="Bluhm B."/>
            <person name="Cannon C."/>
            <person name="Castanera R."/>
            <person name="Culley D."/>
            <person name="Daum C."/>
            <person name="Ezra D."/>
            <person name="Gonzalez J."/>
            <person name="Henrissat B."/>
            <person name="Kuo A."/>
            <person name="Liang C."/>
            <person name="Lipzen A."/>
            <person name="Lutzoni F."/>
            <person name="Magnuson J."/>
            <person name="Mondo S."/>
            <person name="Nolan M."/>
            <person name="Ohm R."/>
            <person name="Pangilinan J."/>
            <person name="Park H.-J."/>
            <person name="Ramirez L."/>
            <person name="Alfaro M."/>
            <person name="Sun H."/>
            <person name="Tritt A."/>
            <person name="Yoshinaga Y."/>
            <person name="Zwiers L.-H."/>
            <person name="Turgeon B."/>
            <person name="Goodwin S."/>
            <person name="Spatafora J."/>
            <person name="Crous P."/>
            <person name="Grigoriev I."/>
        </authorList>
    </citation>
    <scope>NUCLEOTIDE SEQUENCE</scope>
    <source>
        <strain evidence="8">CBS 116435</strain>
    </source>
</reference>
<dbReference type="PRINTS" id="PR00625">
    <property type="entry name" value="JDOMAIN"/>
</dbReference>
<evidence type="ECO:0000313" key="8">
    <source>
        <dbReference type="EMBL" id="KAF2717922.1"/>
    </source>
</evidence>
<feature type="region of interest" description="Disordered" evidence="6">
    <location>
        <begin position="159"/>
        <end position="180"/>
    </location>
</feature>
<sequence length="385" mass="43817">MADGVKHHALSSQHDFYDLLGVQSTASESEIRRAWRKTALKYHPDKAGASNTEAFEKFHLLQIALDVLVDETARQLYDNARRAREEKKARDGKLEGKRRAMKEDLERRESGFLKRKHDELEEEEAFQRELRRLAEDGKRRRKEREEALRAEAMLETQVDETANKCNSTDSNGDKQQSYKETSEVDRSITLRFIKNDSTQHMDAEYIKQTFGRKFGPIEDVLLRDKKFRIDGEKHRRLYTTAVIAFKSIVGAHACVSDLSELAHLTYANEEDWGFFKEINWASGKPPDCVPIATPKTLHATPLNNPLDVLTTDPPSQPQTPAKGITTGAGGLRKVPSFASFKGTPKSTSPIPNYATPSKDDTMMMRLREAQKRKIAEQRSQDQTPT</sequence>
<keyword evidence="3" id="KW-0963">Cytoplasm</keyword>
<evidence type="ECO:0000313" key="9">
    <source>
        <dbReference type="Proteomes" id="UP000799441"/>
    </source>
</evidence>
<evidence type="ECO:0000256" key="5">
    <source>
        <dbReference type="ARBA" id="ARBA00023242"/>
    </source>
</evidence>
<dbReference type="OrthoDB" id="376357at2759"/>
<proteinExistence type="predicted"/>
<dbReference type="PANTHER" id="PTHR44313">
    <property type="entry name" value="DNAJ HOMOLOG SUBFAMILY C MEMBER 17"/>
    <property type="match status" value="1"/>
</dbReference>
<dbReference type="InterPro" id="IPR052094">
    <property type="entry name" value="Pre-mRNA-splicing_ERAD"/>
</dbReference>
<comment type="subcellular location">
    <subcellularLocation>
        <location evidence="2">Cytoplasm</location>
    </subcellularLocation>
    <subcellularLocation>
        <location evidence="1">Nucleus</location>
    </subcellularLocation>
</comment>
<dbReference type="PROSITE" id="PS50076">
    <property type="entry name" value="DNAJ_2"/>
    <property type="match status" value="1"/>
</dbReference>
<name>A0A9P4Q4L4_9PEZI</name>
<dbReference type="PANTHER" id="PTHR44313:SF1">
    <property type="entry name" value="DNAJ HOMOLOG SUBFAMILY C MEMBER 17"/>
    <property type="match status" value="1"/>
</dbReference>
<dbReference type="SUPFAM" id="SSF46565">
    <property type="entry name" value="Chaperone J-domain"/>
    <property type="match status" value="1"/>
</dbReference>
<dbReference type="GO" id="GO:0000390">
    <property type="term" value="P:spliceosomal complex disassembly"/>
    <property type="evidence" value="ECO:0007669"/>
    <property type="project" value="TreeGrafter"/>
</dbReference>
<feature type="region of interest" description="Disordered" evidence="6">
    <location>
        <begin position="335"/>
        <end position="361"/>
    </location>
</feature>
<dbReference type="AlphaFoldDB" id="A0A9P4Q4L4"/>
<dbReference type="SMART" id="SM00271">
    <property type="entry name" value="DnaJ"/>
    <property type="match status" value="1"/>
</dbReference>
<gene>
    <name evidence="8" type="ORF">K431DRAFT_232097</name>
</gene>
<dbReference type="InterPro" id="IPR036869">
    <property type="entry name" value="J_dom_sf"/>
</dbReference>
<evidence type="ECO:0000256" key="4">
    <source>
        <dbReference type="ARBA" id="ARBA00023186"/>
    </source>
</evidence>
<protein>
    <submittedName>
        <fullName evidence="8">DnaJ-domain-containing protein</fullName>
    </submittedName>
</protein>
<dbReference type="EMBL" id="MU003834">
    <property type="protein sequence ID" value="KAF2717922.1"/>
    <property type="molecule type" value="Genomic_DNA"/>
</dbReference>
<organism evidence="8 9">
    <name type="scientific">Polychaeton citri CBS 116435</name>
    <dbReference type="NCBI Taxonomy" id="1314669"/>
    <lineage>
        <taxon>Eukaryota</taxon>
        <taxon>Fungi</taxon>
        <taxon>Dikarya</taxon>
        <taxon>Ascomycota</taxon>
        <taxon>Pezizomycotina</taxon>
        <taxon>Dothideomycetes</taxon>
        <taxon>Dothideomycetidae</taxon>
        <taxon>Capnodiales</taxon>
        <taxon>Capnodiaceae</taxon>
        <taxon>Polychaeton</taxon>
    </lineage>
</organism>
<dbReference type="Pfam" id="PF00226">
    <property type="entry name" value="DnaJ"/>
    <property type="match status" value="1"/>
</dbReference>
<feature type="compositionally biased region" description="Polar residues" evidence="6">
    <location>
        <begin position="159"/>
        <end position="175"/>
    </location>
</feature>
<feature type="domain" description="J" evidence="7">
    <location>
        <begin position="15"/>
        <end position="81"/>
    </location>
</feature>
<dbReference type="CDD" id="cd06257">
    <property type="entry name" value="DnaJ"/>
    <property type="match status" value="1"/>
</dbReference>
<dbReference type="InterPro" id="IPR001623">
    <property type="entry name" value="DnaJ_domain"/>
</dbReference>
<evidence type="ECO:0000256" key="2">
    <source>
        <dbReference type="ARBA" id="ARBA00004496"/>
    </source>
</evidence>
<feature type="region of interest" description="Disordered" evidence="6">
    <location>
        <begin position="81"/>
        <end position="102"/>
    </location>
</feature>